<keyword evidence="3" id="KW-1185">Reference proteome</keyword>
<evidence type="ECO:0000313" key="2">
    <source>
        <dbReference type="EMBL" id="RTG81277.1"/>
    </source>
</evidence>
<reference evidence="2 3" key="1">
    <citation type="journal article" date="2019" name="PLoS Pathog.">
        <title>Genome sequence of the bovine parasite Schistosoma bovis Tanzania.</title>
        <authorList>
            <person name="Oey H."/>
            <person name="Zakrzewski M."/>
            <person name="Gobert G."/>
            <person name="Gravermann K."/>
            <person name="Stoye J."/>
            <person name="Jones M."/>
            <person name="Mcmanus D."/>
            <person name="Krause L."/>
        </authorList>
    </citation>
    <scope>NUCLEOTIDE SEQUENCE [LARGE SCALE GENOMIC DNA]</scope>
    <source>
        <strain evidence="2 3">TAN1997</strain>
    </source>
</reference>
<evidence type="ECO:0000313" key="3">
    <source>
        <dbReference type="Proteomes" id="UP000290809"/>
    </source>
</evidence>
<organism evidence="2 3">
    <name type="scientific">Schistosoma bovis</name>
    <name type="common">Blood fluke</name>
    <dbReference type="NCBI Taxonomy" id="6184"/>
    <lineage>
        <taxon>Eukaryota</taxon>
        <taxon>Metazoa</taxon>
        <taxon>Spiralia</taxon>
        <taxon>Lophotrochozoa</taxon>
        <taxon>Platyhelminthes</taxon>
        <taxon>Trematoda</taxon>
        <taxon>Digenea</taxon>
        <taxon>Strigeidida</taxon>
        <taxon>Schistosomatoidea</taxon>
        <taxon>Schistosomatidae</taxon>
        <taxon>Schistosoma</taxon>
    </lineage>
</organism>
<dbReference type="Proteomes" id="UP000290809">
    <property type="component" value="Unassembled WGS sequence"/>
</dbReference>
<sequence>MDTFVFFLSFYPFRENVQISLNAKDYYNINYSNQSLSELGIVNGDIIYINSLEKLDDIKQSLETELATPILKFINDNLSNDQHYTSTLLMAIPLYIFAIEKGLYCSRSSYSKTINFTNKTLSYQARCHTPIVFLIGLERQTWFIRCIICLSSCLFLFITCIFSNNLLFVCLSSFVCMLNLATTNKLNLLYRHLRLLSIRIKDELIEPILLAIHSEYNLSPRLHLCTLP</sequence>
<proteinExistence type="predicted"/>
<feature type="non-terminal residue" evidence="2">
    <location>
        <position position="228"/>
    </location>
</feature>
<protein>
    <submittedName>
        <fullName evidence="2">Uncharacterized protein</fullName>
    </submittedName>
</protein>
<keyword evidence="1" id="KW-0812">Transmembrane</keyword>
<feature type="transmembrane region" description="Helical" evidence="1">
    <location>
        <begin position="154"/>
        <end position="181"/>
    </location>
</feature>
<evidence type="ECO:0000256" key="1">
    <source>
        <dbReference type="SAM" id="Phobius"/>
    </source>
</evidence>
<dbReference type="AlphaFoldDB" id="A0A430Q0S9"/>
<name>A0A430Q0S9_SCHBO</name>
<accession>A0A430Q0S9</accession>
<keyword evidence="1" id="KW-1133">Transmembrane helix</keyword>
<gene>
    <name evidence="2" type="ORF">DC041_0002127</name>
</gene>
<keyword evidence="1" id="KW-0472">Membrane</keyword>
<comment type="caution">
    <text evidence="2">The sequence shown here is derived from an EMBL/GenBank/DDBJ whole genome shotgun (WGS) entry which is preliminary data.</text>
</comment>
<dbReference type="EMBL" id="QMKO01003480">
    <property type="protein sequence ID" value="RTG81277.1"/>
    <property type="molecule type" value="Genomic_DNA"/>
</dbReference>